<feature type="domain" description="SH3" evidence="4">
    <location>
        <begin position="1"/>
        <end position="61"/>
    </location>
</feature>
<keyword evidence="6" id="KW-1185">Reference proteome</keyword>
<evidence type="ECO:0000256" key="1">
    <source>
        <dbReference type="ARBA" id="ARBA00022443"/>
    </source>
</evidence>
<proteinExistence type="predicted"/>
<gene>
    <name evidence="5" type="ORF">DASB73_008230</name>
</gene>
<dbReference type="GO" id="GO:0051017">
    <property type="term" value="P:actin filament bundle assembly"/>
    <property type="evidence" value="ECO:0007669"/>
    <property type="project" value="TreeGrafter"/>
</dbReference>
<dbReference type="SUPFAM" id="SSF50044">
    <property type="entry name" value="SH3-domain"/>
    <property type="match status" value="1"/>
</dbReference>
<keyword evidence="1 2" id="KW-0728">SH3 domain</keyword>
<dbReference type="Gene3D" id="2.30.30.40">
    <property type="entry name" value="SH3 Domains"/>
    <property type="match status" value="1"/>
</dbReference>
<feature type="compositionally biased region" description="Low complexity" evidence="3">
    <location>
        <begin position="103"/>
        <end position="166"/>
    </location>
</feature>
<dbReference type="EMBL" id="BTGC01000003">
    <property type="protein sequence ID" value="GMM49865.1"/>
    <property type="molecule type" value="Genomic_DNA"/>
</dbReference>
<protein>
    <submittedName>
        <fullName evidence="5">Lsb1 protein</fullName>
    </submittedName>
</protein>
<dbReference type="CDD" id="cd00174">
    <property type="entry name" value="SH3"/>
    <property type="match status" value="1"/>
</dbReference>
<name>A0AAV5REN6_STABA</name>
<dbReference type="GO" id="GO:0005829">
    <property type="term" value="C:cytosol"/>
    <property type="evidence" value="ECO:0007669"/>
    <property type="project" value="TreeGrafter"/>
</dbReference>
<dbReference type="GO" id="GO:0051764">
    <property type="term" value="P:actin crosslink formation"/>
    <property type="evidence" value="ECO:0007669"/>
    <property type="project" value="TreeGrafter"/>
</dbReference>
<dbReference type="Proteomes" id="UP001362899">
    <property type="component" value="Unassembled WGS sequence"/>
</dbReference>
<evidence type="ECO:0000259" key="4">
    <source>
        <dbReference type="PROSITE" id="PS50002"/>
    </source>
</evidence>
<feature type="region of interest" description="Disordered" evidence="3">
    <location>
        <begin position="60"/>
        <end position="177"/>
    </location>
</feature>
<accession>A0AAV5REN6</accession>
<dbReference type="PRINTS" id="PR00452">
    <property type="entry name" value="SH3DOMAIN"/>
</dbReference>
<evidence type="ECO:0000256" key="2">
    <source>
        <dbReference type="PROSITE-ProRule" id="PRU00192"/>
    </source>
</evidence>
<sequence length="203" mass="23197">MTEVVEAIYNFDPQSPEDISLKQGDRIEIVEKLSADWARGKNLSSGQTGVFPLNYVKAAGNDNRSFSRPAAASPPGSGNKNQYDSPQGFDEKSRYQPPEANWQQSQQQYNAPPQYQQQYYPPQQYQQYQPPQQYQQPQQYQYQQQPYPESVMVPQQQQQQQPQQQQQHERKHTGFGNVAKRFGDSMVFGAGATLGGDLINKIF</sequence>
<dbReference type="InterPro" id="IPR036028">
    <property type="entry name" value="SH3-like_dom_sf"/>
</dbReference>
<comment type="caution">
    <text evidence="5">The sequence shown here is derived from an EMBL/GenBank/DDBJ whole genome shotgun (WGS) entry which is preliminary data.</text>
</comment>
<dbReference type="PANTHER" id="PTHR14206">
    <property type="entry name" value="BRAIN-SPECIFIC ANGIOGENESIS INHIBITOR 1-ASSOCIATED PROTEIN 2"/>
    <property type="match status" value="1"/>
</dbReference>
<dbReference type="GO" id="GO:0030838">
    <property type="term" value="P:positive regulation of actin filament polymerization"/>
    <property type="evidence" value="ECO:0007669"/>
    <property type="project" value="TreeGrafter"/>
</dbReference>
<dbReference type="Pfam" id="PF00018">
    <property type="entry name" value="SH3_1"/>
    <property type="match status" value="1"/>
</dbReference>
<dbReference type="InterPro" id="IPR027681">
    <property type="entry name" value="IRSp53/IRTKS/Pinkbar"/>
</dbReference>
<evidence type="ECO:0000313" key="6">
    <source>
        <dbReference type="Proteomes" id="UP001362899"/>
    </source>
</evidence>
<feature type="compositionally biased region" description="Polar residues" evidence="3">
    <location>
        <begin position="76"/>
        <end position="85"/>
    </location>
</feature>
<dbReference type="GO" id="GO:0005654">
    <property type="term" value="C:nucleoplasm"/>
    <property type="evidence" value="ECO:0007669"/>
    <property type="project" value="TreeGrafter"/>
</dbReference>
<dbReference type="PROSITE" id="PS50002">
    <property type="entry name" value="SH3"/>
    <property type="match status" value="1"/>
</dbReference>
<dbReference type="AlphaFoldDB" id="A0AAV5REN6"/>
<dbReference type="InterPro" id="IPR001452">
    <property type="entry name" value="SH3_domain"/>
</dbReference>
<dbReference type="SMART" id="SM00326">
    <property type="entry name" value="SH3"/>
    <property type="match status" value="1"/>
</dbReference>
<organism evidence="5 6">
    <name type="scientific">Starmerella bacillaris</name>
    <name type="common">Yeast</name>
    <name type="synonym">Candida zemplinina</name>
    <dbReference type="NCBI Taxonomy" id="1247836"/>
    <lineage>
        <taxon>Eukaryota</taxon>
        <taxon>Fungi</taxon>
        <taxon>Dikarya</taxon>
        <taxon>Ascomycota</taxon>
        <taxon>Saccharomycotina</taxon>
        <taxon>Dipodascomycetes</taxon>
        <taxon>Dipodascales</taxon>
        <taxon>Trichomonascaceae</taxon>
        <taxon>Starmerella</taxon>
    </lineage>
</organism>
<reference evidence="5 6" key="1">
    <citation type="journal article" date="2023" name="Elife">
        <title>Identification of key yeast species and microbe-microbe interactions impacting larval growth of Drosophila in the wild.</title>
        <authorList>
            <person name="Mure A."/>
            <person name="Sugiura Y."/>
            <person name="Maeda R."/>
            <person name="Honda K."/>
            <person name="Sakurai N."/>
            <person name="Takahashi Y."/>
            <person name="Watada M."/>
            <person name="Katoh T."/>
            <person name="Gotoh A."/>
            <person name="Gotoh Y."/>
            <person name="Taniguchi I."/>
            <person name="Nakamura K."/>
            <person name="Hayashi T."/>
            <person name="Katayama T."/>
            <person name="Uemura T."/>
            <person name="Hattori Y."/>
        </authorList>
    </citation>
    <scope>NUCLEOTIDE SEQUENCE [LARGE SCALE GENOMIC DNA]</scope>
    <source>
        <strain evidence="5 6">SB-73</strain>
    </source>
</reference>
<evidence type="ECO:0000256" key="3">
    <source>
        <dbReference type="SAM" id="MobiDB-lite"/>
    </source>
</evidence>
<dbReference type="PANTHER" id="PTHR14206:SF7">
    <property type="entry name" value="INSULIN RECEPTOR SUBSTRATE 53 KDA, ISOFORM A"/>
    <property type="match status" value="1"/>
</dbReference>
<evidence type="ECO:0000313" key="5">
    <source>
        <dbReference type="EMBL" id="GMM49865.1"/>
    </source>
</evidence>